<dbReference type="OrthoDB" id="619048at2759"/>
<evidence type="ECO:0008006" key="3">
    <source>
        <dbReference type="Google" id="ProtNLM"/>
    </source>
</evidence>
<reference evidence="1 2" key="1">
    <citation type="submission" date="2016-09" db="EMBL/GenBank/DDBJ databases">
        <title>The draft genome of Dichanthelium oligosanthes: A C3 panicoid grass species.</title>
        <authorList>
            <person name="Studer A.J."/>
            <person name="Schnable J.C."/>
            <person name="Brutnell T.P."/>
        </authorList>
    </citation>
    <scope>NUCLEOTIDE SEQUENCE [LARGE SCALE GENOMIC DNA]</scope>
    <source>
        <strain evidence="2">cv. Kellogg 1175</strain>
        <tissue evidence="1">Leaf</tissue>
    </source>
</reference>
<sequence length="173" mass="19583">MAAPAPIRRSKRLALRAASSARSNDRDHHWRDWAGLPLMMDVVADRVLDGDVMDFVQFRAVCKLWRVIDHRFHSRRWILLPPPAAAGGTRRRLLNVTTRKLAEADQPEFAGHVVVAGSAAAPEGMLVLRDERTLVVRLLNPVNRHVVDLPSVRTLQRGSRRGPISRAFREEHE</sequence>
<keyword evidence="2" id="KW-1185">Reference proteome</keyword>
<proteinExistence type="predicted"/>
<dbReference type="PANTHER" id="PTHR33165">
    <property type="entry name" value="F-BOX DOMAIN CONTAINING PROTEIN-LIKE-RELATED"/>
    <property type="match status" value="1"/>
</dbReference>
<gene>
    <name evidence="1" type="ORF">BAE44_0017233</name>
</gene>
<organism evidence="1 2">
    <name type="scientific">Dichanthelium oligosanthes</name>
    <dbReference type="NCBI Taxonomy" id="888268"/>
    <lineage>
        <taxon>Eukaryota</taxon>
        <taxon>Viridiplantae</taxon>
        <taxon>Streptophyta</taxon>
        <taxon>Embryophyta</taxon>
        <taxon>Tracheophyta</taxon>
        <taxon>Spermatophyta</taxon>
        <taxon>Magnoliopsida</taxon>
        <taxon>Liliopsida</taxon>
        <taxon>Poales</taxon>
        <taxon>Poaceae</taxon>
        <taxon>PACMAD clade</taxon>
        <taxon>Panicoideae</taxon>
        <taxon>Panicodae</taxon>
        <taxon>Paniceae</taxon>
        <taxon>Dichantheliinae</taxon>
        <taxon>Dichanthelium</taxon>
    </lineage>
</organism>
<dbReference type="Proteomes" id="UP000095767">
    <property type="component" value="Unassembled WGS sequence"/>
</dbReference>
<evidence type="ECO:0000313" key="2">
    <source>
        <dbReference type="Proteomes" id="UP000095767"/>
    </source>
</evidence>
<protein>
    <recommendedName>
        <fullName evidence="3">F-box domain-containing protein</fullName>
    </recommendedName>
</protein>
<comment type="caution">
    <text evidence="1">The sequence shown here is derived from an EMBL/GenBank/DDBJ whole genome shotgun (WGS) entry which is preliminary data.</text>
</comment>
<name>A0A1E5V9B1_9POAL</name>
<dbReference type="PANTHER" id="PTHR33165:SF97">
    <property type="entry name" value="DUF295 DOMAIN-CONTAINING PROTEIN"/>
    <property type="match status" value="1"/>
</dbReference>
<feature type="non-terminal residue" evidence="1">
    <location>
        <position position="173"/>
    </location>
</feature>
<dbReference type="AlphaFoldDB" id="A0A1E5V9B1"/>
<accession>A0A1E5V9B1</accession>
<dbReference type="EMBL" id="LWDX02047226">
    <property type="protein sequence ID" value="OEL21750.1"/>
    <property type="molecule type" value="Genomic_DNA"/>
</dbReference>
<evidence type="ECO:0000313" key="1">
    <source>
        <dbReference type="EMBL" id="OEL21750.1"/>
    </source>
</evidence>